<dbReference type="Gene3D" id="4.10.240.10">
    <property type="entry name" value="Zn(2)-C6 fungal-type DNA-binding domain"/>
    <property type="match status" value="1"/>
</dbReference>
<evidence type="ECO:0000259" key="1">
    <source>
        <dbReference type="PROSITE" id="PS50048"/>
    </source>
</evidence>
<dbReference type="Proteomes" id="UP000193498">
    <property type="component" value="Unassembled WGS sequence"/>
</dbReference>
<dbReference type="InterPro" id="IPR052783">
    <property type="entry name" value="Metabolic/Drug-Res_Regulator"/>
</dbReference>
<organism evidence="2 3">
    <name type="scientific">Basidiobolus meristosporus CBS 931.73</name>
    <dbReference type="NCBI Taxonomy" id="1314790"/>
    <lineage>
        <taxon>Eukaryota</taxon>
        <taxon>Fungi</taxon>
        <taxon>Fungi incertae sedis</taxon>
        <taxon>Zoopagomycota</taxon>
        <taxon>Entomophthoromycotina</taxon>
        <taxon>Basidiobolomycetes</taxon>
        <taxon>Basidiobolales</taxon>
        <taxon>Basidiobolaceae</taxon>
        <taxon>Basidiobolus</taxon>
    </lineage>
</organism>
<dbReference type="GO" id="GO:0008270">
    <property type="term" value="F:zinc ion binding"/>
    <property type="evidence" value="ECO:0007669"/>
    <property type="project" value="InterPro"/>
</dbReference>
<protein>
    <recommendedName>
        <fullName evidence="1">Zn(2)-C6 fungal-type domain-containing protein</fullName>
    </recommendedName>
</protein>
<reference evidence="2 3" key="1">
    <citation type="submission" date="2016-07" db="EMBL/GenBank/DDBJ databases">
        <title>Pervasive Adenine N6-methylation of Active Genes in Fungi.</title>
        <authorList>
            <consortium name="DOE Joint Genome Institute"/>
            <person name="Mondo S.J."/>
            <person name="Dannebaum R.O."/>
            <person name="Kuo R.C."/>
            <person name="Labutti K."/>
            <person name="Haridas S."/>
            <person name="Kuo A."/>
            <person name="Salamov A."/>
            <person name="Ahrendt S.R."/>
            <person name="Lipzen A."/>
            <person name="Sullivan W."/>
            <person name="Andreopoulos W.B."/>
            <person name="Clum A."/>
            <person name="Lindquist E."/>
            <person name="Daum C."/>
            <person name="Ramamoorthy G.K."/>
            <person name="Gryganskyi A."/>
            <person name="Culley D."/>
            <person name="Magnuson J.K."/>
            <person name="James T.Y."/>
            <person name="O'Malley M.A."/>
            <person name="Stajich J.E."/>
            <person name="Spatafora J.W."/>
            <person name="Visel A."/>
            <person name="Grigoriev I.V."/>
        </authorList>
    </citation>
    <scope>NUCLEOTIDE SEQUENCE [LARGE SCALE GENOMIC DNA]</scope>
    <source>
        <strain evidence="2 3">CBS 931.73</strain>
    </source>
</reference>
<dbReference type="PANTHER" id="PTHR47655">
    <property type="entry name" value="QUINIC ACID UTILIZATION ACTIVATOR"/>
    <property type="match status" value="1"/>
</dbReference>
<evidence type="ECO:0000313" key="3">
    <source>
        <dbReference type="Proteomes" id="UP000193498"/>
    </source>
</evidence>
<comment type="caution">
    <text evidence="2">The sequence shown here is derived from an EMBL/GenBank/DDBJ whole genome shotgun (WGS) entry which is preliminary data.</text>
</comment>
<dbReference type="AlphaFoldDB" id="A0A1Y1XHR2"/>
<accession>A0A1Y1XHR2</accession>
<gene>
    <name evidence="2" type="ORF">K493DRAFT_238711</name>
</gene>
<feature type="non-terminal residue" evidence="2">
    <location>
        <position position="54"/>
    </location>
</feature>
<sequence length="54" mass="6112">MNDSSSNKRKRLTQACDCCRRMKVKCDTDKPACATCRRLNVTCTFLTGNKKRGP</sequence>
<keyword evidence="3" id="KW-1185">Reference proteome</keyword>
<dbReference type="GO" id="GO:0045944">
    <property type="term" value="P:positive regulation of transcription by RNA polymerase II"/>
    <property type="evidence" value="ECO:0007669"/>
    <property type="project" value="TreeGrafter"/>
</dbReference>
<dbReference type="PRINTS" id="PR00054">
    <property type="entry name" value="FUNGALZNCYS"/>
</dbReference>
<dbReference type="EMBL" id="MCFE01000592">
    <property type="protein sequence ID" value="ORX85290.1"/>
    <property type="molecule type" value="Genomic_DNA"/>
</dbReference>
<dbReference type="PROSITE" id="PS50048">
    <property type="entry name" value="ZN2_CY6_FUNGAL_2"/>
    <property type="match status" value="1"/>
</dbReference>
<dbReference type="SMART" id="SM00066">
    <property type="entry name" value="GAL4"/>
    <property type="match status" value="1"/>
</dbReference>
<dbReference type="InterPro" id="IPR020448">
    <property type="entry name" value="Maltose_ferment_reg_DNA-bd"/>
</dbReference>
<dbReference type="OrthoDB" id="2123952at2759"/>
<dbReference type="GO" id="GO:0003677">
    <property type="term" value="F:DNA binding"/>
    <property type="evidence" value="ECO:0007669"/>
    <property type="project" value="InterPro"/>
</dbReference>
<dbReference type="GO" id="GO:0000981">
    <property type="term" value="F:DNA-binding transcription factor activity, RNA polymerase II-specific"/>
    <property type="evidence" value="ECO:0007669"/>
    <property type="project" value="InterPro"/>
</dbReference>
<dbReference type="PRINTS" id="PR00755">
    <property type="entry name" value="AFLATOXINBRP"/>
</dbReference>
<dbReference type="PROSITE" id="PS00463">
    <property type="entry name" value="ZN2_CY6_FUNGAL_1"/>
    <property type="match status" value="1"/>
</dbReference>
<name>A0A1Y1XHR2_9FUNG</name>
<dbReference type="InterPro" id="IPR036864">
    <property type="entry name" value="Zn2-C6_fun-type_DNA-bd_sf"/>
</dbReference>
<dbReference type="InParanoid" id="A0A1Y1XHR2"/>
<dbReference type="GO" id="GO:0005634">
    <property type="term" value="C:nucleus"/>
    <property type="evidence" value="ECO:0007669"/>
    <property type="project" value="InterPro"/>
</dbReference>
<evidence type="ECO:0000313" key="2">
    <source>
        <dbReference type="EMBL" id="ORX85290.1"/>
    </source>
</evidence>
<proteinExistence type="predicted"/>
<feature type="domain" description="Zn(2)-C6 fungal-type" evidence="1">
    <location>
        <begin position="15"/>
        <end position="45"/>
    </location>
</feature>
<dbReference type="InterPro" id="IPR001138">
    <property type="entry name" value="Zn2Cys6_DnaBD"/>
</dbReference>
<dbReference type="SUPFAM" id="SSF57701">
    <property type="entry name" value="Zn2/Cys6 DNA-binding domain"/>
    <property type="match status" value="1"/>
</dbReference>
<dbReference type="Pfam" id="PF00172">
    <property type="entry name" value="Zn_clus"/>
    <property type="match status" value="1"/>
</dbReference>
<dbReference type="CDD" id="cd00067">
    <property type="entry name" value="GAL4"/>
    <property type="match status" value="1"/>
</dbReference>
<dbReference type="PANTHER" id="PTHR47655:SF2">
    <property type="entry name" value="QUINIC ACID UTILIZATION ACTIVATOR"/>
    <property type="match status" value="1"/>
</dbReference>